<evidence type="ECO:0000313" key="1">
    <source>
        <dbReference type="EMBL" id="KAK6004844.1"/>
    </source>
</evidence>
<gene>
    <name evidence="1" type="ORF">QM012_007623</name>
</gene>
<sequence>MSASNKHICLRQAIASIKDVCARTIASPKPECQPLLHQEVISTKQNYLCYNNEKASARVVQVRRAHASRPRSEPDFTRKLTTAEYADMLHTEAMFHHMAMRL</sequence>
<accession>A0ABR0TKA7</accession>
<dbReference type="EMBL" id="JASGXD010000006">
    <property type="protein sequence ID" value="KAK6004844.1"/>
    <property type="molecule type" value="Genomic_DNA"/>
</dbReference>
<protein>
    <submittedName>
        <fullName evidence="1">Uncharacterized protein</fullName>
    </submittedName>
</protein>
<keyword evidence="2" id="KW-1185">Reference proteome</keyword>
<reference evidence="1 2" key="1">
    <citation type="submission" date="2023-11" db="EMBL/GenBank/DDBJ databases">
        <title>Draft genome sequence and annotation of the polyextremotolerant black yeast-like fungus Aureobasidium pullulans NRRL 62042.</title>
        <authorList>
            <person name="Dielentheis-Frenken M.R.E."/>
            <person name="Wibberg D."/>
            <person name="Blank L.M."/>
            <person name="Tiso T."/>
        </authorList>
    </citation>
    <scope>NUCLEOTIDE SEQUENCE [LARGE SCALE GENOMIC DNA]</scope>
    <source>
        <strain evidence="1 2">NRRL 62042</strain>
    </source>
</reference>
<comment type="caution">
    <text evidence="1">The sequence shown here is derived from an EMBL/GenBank/DDBJ whole genome shotgun (WGS) entry which is preliminary data.</text>
</comment>
<dbReference type="Proteomes" id="UP001341245">
    <property type="component" value="Unassembled WGS sequence"/>
</dbReference>
<organism evidence="1 2">
    <name type="scientific">Aureobasidium pullulans</name>
    <name type="common">Black yeast</name>
    <name type="synonym">Pullularia pullulans</name>
    <dbReference type="NCBI Taxonomy" id="5580"/>
    <lineage>
        <taxon>Eukaryota</taxon>
        <taxon>Fungi</taxon>
        <taxon>Dikarya</taxon>
        <taxon>Ascomycota</taxon>
        <taxon>Pezizomycotina</taxon>
        <taxon>Dothideomycetes</taxon>
        <taxon>Dothideomycetidae</taxon>
        <taxon>Dothideales</taxon>
        <taxon>Saccotheciaceae</taxon>
        <taxon>Aureobasidium</taxon>
    </lineage>
</organism>
<proteinExistence type="predicted"/>
<name>A0ABR0TKA7_AURPU</name>
<evidence type="ECO:0000313" key="2">
    <source>
        <dbReference type="Proteomes" id="UP001341245"/>
    </source>
</evidence>